<reference evidence="7 8" key="1">
    <citation type="journal article" date="2013" name="Curr. Biol.">
        <title>The Genome of the Foraminiferan Reticulomyxa filosa.</title>
        <authorList>
            <person name="Glockner G."/>
            <person name="Hulsmann N."/>
            <person name="Schleicher M."/>
            <person name="Noegel A.A."/>
            <person name="Eichinger L."/>
            <person name="Gallinger C."/>
            <person name="Pawlowski J."/>
            <person name="Sierra R."/>
            <person name="Euteneuer U."/>
            <person name="Pillet L."/>
            <person name="Moustafa A."/>
            <person name="Platzer M."/>
            <person name="Groth M."/>
            <person name="Szafranski K."/>
            <person name="Schliwa M."/>
        </authorList>
    </citation>
    <scope>NUCLEOTIDE SEQUENCE [LARGE SCALE GENOMIC DNA]</scope>
</reference>
<protein>
    <recommendedName>
        <fullName evidence="6">Anoctamin transmembrane domain-containing protein</fullName>
    </recommendedName>
</protein>
<feature type="transmembrane region" description="Helical" evidence="5">
    <location>
        <begin position="89"/>
        <end position="113"/>
    </location>
</feature>
<dbReference type="Pfam" id="PF04547">
    <property type="entry name" value="Anoctamin"/>
    <property type="match status" value="1"/>
</dbReference>
<dbReference type="InterPro" id="IPR049452">
    <property type="entry name" value="Anoctamin_TM"/>
</dbReference>
<dbReference type="PANTHER" id="PTHR12308">
    <property type="entry name" value="ANOCTAMIN"/>
    <property type="match status" value="1"/>
</dbReference>
<accession>X6MN56</accession>
<evidence type="ECO:0000256" key="5">
    <source>
        <dbReference type="SAM" id="Phobius"/>
    </source>
</evidence>
<dbReference type="GO" id="GO:0005254">
    <property type="term" value="F:chloride channel activity"/>
    <property type="evidence" value="ECO:0007669"/>
    <property type="project" value="TreeGrafter"/>
</dbReference>
<evidence type="ECO:0000256" key="2">
    <source>
        <dbReference type="ARBA" id="ARBA00022692"/>
    </source>
</evidence>
<keyword evidence="8" id="KW-1185">Reference proteome</keyword>
<dbReference type="GO" id="GO:0016020">
    <property type="term" value="C:membrane"/>
    <property type="evidence" value="ECO:0007669"/>
    <property type="project" value="UniProtKB-SubCell"/>
</dbReference>
<evidence type="ECO:0000256" key="3">
    <source>
        <dbReference type="ARBA" id="ARBA00022989"/>
    </source>
</evidence>
<dbReference type="InterPro" id="IPR007632">
    <property type="entry name" value="Anoctamin"/>
</dbReference>
<feature type="domain" description="Anoctamin transmembrane" evidence="6">
    <location>
        <begin position="9"/>
        <end position="312"/>
    </location>
</feature>
<proteinExistence type="predicted"/>
<gene>
    <name evidence="7" type="ORF">RFI_22260</name>
</gene>
<organism evidence="7 8">
    <name type="scientific">Reticulomyxa filosa</name>
    <dbReference type="NCBI Taxonomy" id="46433"/>
    <lineage>
        <taxon>Eukaryota</taxon>
        <taxon>Sar</taxon>
        <taxon>Rhizaria</taxon>
        <taxon>Retaria</taxon>
        <taxon>Foraminifera</taxon>
        <taxon>Monothalamids</taxon>
        <taxon>Reticulomyxidae</taxon>
        <taxon>Reticulomyxa</taxon>
    </lineage>
</organism>
<dbReference type="Proteomes" id="UP000023152">
    <property type="component" value="Unassembled WGS sequence"/>
</dbReference>
<name>X6MN56_RETFI</name>
<dbReference type="EMBL" id="ASPP01019463">
    <property type="protein sequence ID" value="ETO15106.1"/>
    <property type="molecule type" value="Genomic_DNA"/>
</dbReference>
<dbReference type="OrthoDB" id="296386at2759"/>
<comment type="caution">
    <text evidence="7">The sequence shown here is derived from an EMBL/GenBank/DDBJ whole genome shotgun (WGS) entry which is preliminary data.</text>
</comment>
<evidence type="ECO:0000259" key="6">
    <source>
        <dbReference type="Pfam" id="PF04547"/>
    </source>
</evidence>
<dbReference type="PANTHER" id="PTHR12308:SF73">
    <property type="entry name" value="ANOCTAMIN"/>
    <property type="match status" value="1"/>
</dbReference>
<keyword evidence="2 5" id="KW-0812">Transmembrane</keyword>
<evidence type="ECO:0000313" key="7">
    <source>
        <dbReference type="EMBL" id="ETO15106.1"/>
    </source>
</evidence>
<dbReference type="AlphaFoldDB" id="X6MN56"/>
<feature type="transmembrane region" description="Helical" evidence="5">
    <location>
        <begin position="247"/>
        <end position="268"/>
    </location>
</feature>
<feature type="transmembrane region" description="Helical" evidence="5">
    <location>
        <begin position="280"/>
        <end position="300"/>
    </location>
</feature>
<keyword evidence="4 5" id="KW-0472">Membrane</keyword>
<feature type="transmembrane region" description="Helical" evidence="5">
    <location>
        <begin position="6"/>
        <end position="29"/>
    </location>
</feature>
<keyword evidence="3 5" id="KW-1133">Transmembrane helix</keyword>
<comment type="subcellular location">
    <subcellularLocation>
        <location evidence="1">Membrane</location>
        <topology evidence="1">Multi-pass membrane protein</topology>
    </subcellularLocation>
</comment>
<feature type="transmembrane region" description="Helical" evidence="5">
    <location>
        <begin position="143"/>
        <end position="166"/>
    </location>
</feature>
<evidence type="ECO:0000256" key="4">
    <source>
        <dbReference type="ARBA" id="ARBA00023136"/>
    </source>
</evidence>
<evidence type="ECO:0000256" key="1">
    <source>
        <dbReference type="ARBA" id="ARBA00004141"/>
    </source>
</evidence>
<feature type="transmembrane region" description="Helical" evidence="5">
    <location>
        <begin position="194"/>
        <end position="227"/>
    </location>
</feature>
<sequence>MNKYLFIYLYIYIYHTYLLVLTLLAVLWSTATIESWYRRENTLQFQWGMTRYTATEMPRPGFQGKLELSRMNGEIVEVIPSQLWYIVRIMLSMSGIIGCISCVIAVVIGIWTLKKRTANDNMSVLVGMLNAVQITVSSSRPSFYIYSLFISNSFLKCVVYLLLYYARACIRTCACKTTTCVHLKKKKKNIYIYVYVYIYFLNVDLFGSSYNCCCRCVCIFNYVYIYLAFWLNEMEGHRLEEEWYNHLVVKRVFFLIINSFNSLFYLAFVQDFSSHRECLAAVRIQLVTLFLSMIFIQNAMEVFIPKMMVLRFFHKTNSFFYQS</sequence>
<evidence type="ECO:0000313" key="8">
    <source>
        <dbReference type="Proteomes" id="UP000023152"/>
    </source>
</evidence>